<evidence type="ECO:0000256" key="2">
    <source>
        <dbReference type="SAM" id="MobiDB-lite"/>
    </source>
</evidence>
<feature type="domain" description="NADP-dependent oxidoreductase" evidence="3">
    <location>
        <begin position="15"/>
        <end position="301"/>
    </location>
</feature>
<dbReference type="Proteomes" id="UP000070134">
    <property type="component" value="Chromosome"/>
</dbReference>
<dbReference type="InterPro" id="IPR023210">
    <property type="entry name" value="NADP_OxRdtase_dom"/>
</dbReference>
<keyword evidence="5" id="KW-1185">Reference proteome</keyword>
<evidence type="ECO:0000259" key="3">
    <source>
        <dbReference type="Pfam" id="PF00248"/>
    </source>
</evidence>
<gene>
    <name evidence="4" type="ORF">SA2016_3933</name>
</gene>
<dbReference type="InterPro" id="IPR036812">
    <property type="entry name" value="NAD(P)_OxRdtase_dom_sf"/>
</dbReference>
<dbReference type="Pfam" id="PF00248">
    <property type="entry name" value="Aldo_ket_red"/>
    <property type="match status" value="1"/>
</dbReference>
<feature type="region of interest" description="Disordered" evidence="2">
    <location>
        <begin position="302"/>
        <end position="327"/>
    </location>
</feature>
<dbReference type="FunFam" id="3.20.20.100:FF:000004">
    <property type="entry name" value="Oxidoreductase, aldo/keto reductase"/>
    <property type="match status" value="1"/>
</dbReference>
<sequence>MDYRTVGATGVQVSPLCFGTMSFGSEADEEASAAMYRRARELGINFFDTADIYGGGRSEEILGRLAARERDDLVITSKVFFPTGEDPNAGGLSRRHIVQAVEASLRRLGTDRIDFYFVHAFDPRTPIEQTLRALDHLQQQGKILYPAVSNWAAWQIATALGISAREGLARFELIEPMYNLVKRQAEVEILPLAQAANLGVITYSPLGGGLLTGKYRGGQQPEGGRLVENERYARRYGLEGDRTTAERFADFADDAGIAPAALAVAWAMGHPGVTAPIIGARNLDQLEGSLAALEVEMTPELRRKVSELSPTPPPATDRTETLGGTWT</sequence>
<evidence type="ECO:0000256" key="1">
    <source>
        <dbReference type="ARBA" id="ARBA00023002"/>
    </source>
</evidence>
<dbReference type="InterPro" id="IPR050523">
    <property type="entry name" value="AKR_Detox_Biosynth"/>
</dbReference>
<organism evidence="4 5">
    <name type="scientific">Sinomonas atrocyanea</name>
    <dbReference type="NCBI Taxonomy" id="37927"/>
    <lineage>
        <taxon>Bacteria</taxon>
        <taxon>Bacillati</taxon>
        <taxon>Actinomycetota</taxon>
        <taxon>Actinomycetes</taxon>
        <taxon>Micrococcales</taxon>
        <taxon>Micrococcaceae</taxon>
        <taxon>Sinomonas</taxon>
    </lineage>
</organism>
<dbReference type="SUPFAM" id="SSF51430">
    <property type="entry name" value="NAD(P)-linked oxidoreductase"/>
    <property type="match status" value="1"/>
</dbReference>
<evidence type="ECO:0000313" key="5">
    <source>
        <dbReference type="Proteomes" id="UP000070134"/>
    </source>
</evidence>
<dbReference type="RefSeq" id="WP_066501440.1">
    <property type="nucleotide sequence ID" value="NZ_BJMO01000006.1"/>
</dbReference>
<dbReference type="CDD" id="cd19087">
    <property type="entry name" value="AKR_AKR12A1_B1_C1"/>
    <property type="match status" value="1"/>
</dbReference>
<dbReference type="GO" id="GO:0005829">
    <property type="term" value="C:cytosol"/>
    <property type="evidence" value="ECO:0007669"/>
    <property type="project" value="TreeGrafter"/>
</dbReference>
<dbReference type="Gene3D" id="3.20.20.100">
    <property type="entry name" value="NADP-dependent oxidoreductase domain"/>
    <property type="match status" value="1"/>
</dbReference>
<dbReference type="EMBL" id="CP014518">
    <property type="protein sequence ID" value="AMM34587.1"/>
    <property type="molecule type" value="Genomic_DNA"/>
</dbReference>
<dbReference type="PANTHER" id="PTHR43364">
    <property type="entry name" value="NADH-SPECIFIC METHYLGLYOXAL REDUCTASE-RELATED"/>
    <property type="match status" value="1"/>
</dbReference>
<dbReference type="GO" id="GO:0016491">
    <property type="term" value="F:oxidoreductase activity"/>
    <property type="evidence" value="ECO:0007669"/>
    <property type="project" value="UniProtKB-KW"/>
</dbReference>
<proteinExistence type="predicted"/>
<reference evidence="4 5" key="1">
    <citation type="submission" date="2016-02" db="EMBL/GenBank/DDBJ databases">
        <title>Complete genome of Sinomonas atrocyanea KCTC 3377.</title>
        <authorList>
            <person name="Kim K.M."/>
        </authorList>
    </citation>
    <scope>NUCLEOTIDE SEQUENCE [LARGE SCALE GENOMIC DNA]</scope>
    <source>
        <strain evidence="4 5">KCTC 3377</strain>
    </source>
</reference>
<dbReference type="OrthoDB" id="9768793at2"/>
<dbReference type="PANTHER" id="PTHR43364:SF4">
    <property type="entry name" value="NAD(P)-LINKED OXIDOREDUCTASE SUPERFAMILY PROTEIN"/>
    <property type="match status" value="1"/>
</dbReference>
<protein>
    <submittedName>
        <fullName evidence="4">Aldo/keto reductase</fullName>
    </submittedName>
</protein>
<dbReference type="KEGG" id="satk:SA2016_3933"/>
<keyword evidence="1" id="KW-0560">Oxidoreductase</keyword>
<evidence type="ECO:0000313" key="4">
    <source>
        <dbReference type="EMBL" id="AMM34587.1"/>
    </source>
</evidence>
<dbReference type="STRING" id="37927.SA2016_3933"/>
<accession>A0A127A607</accession>
<dbReference type="PATRIC" id="fig|37927.3.peg.4035"/>
<dbReference type="AlphaFoldDB" id="A0A127A607"/>
<name>A0A127A607_9MICC</name>